<evidence type="ECO:0000313" key="2">
    <source>
        <dbReference type="Proteomes" id="UP001552299"/>
    </source>
</evidence>
<proteinExistence type="predicted"/>
<reference evidence="1 2" key="1">
    <citation type="journal article" date="2024" name="Plant Biotechnol. J.">
        <title>Dendrobium thyrsiflorum genome and its molecular insights into genes involved in important horticultural traits.</title>
        <authorList>
            <person name="Chen B."/>
            <person name="Wang J.Y."/>
            <person name="Zheng P.J."/>
            <person name="Li K.L."/>
            <person name="Liang Y.M."/>
            <person name="Chen X.F."/>
            <person name="Zhang C."/>
            <person name="Zhao X."/>
            <person name="He X."/>
            <person name="Zhang G.Q."/>
            <person name="Liu Z.J."/>
            <person name="Xu Q."/>
        </authorList>
    </citation>
    <scope>NUCLEOTIDE SEQUENCE [LARGE SCALE GENOMIC DNA]</scope>
    <source>
        <strain evidence="1">GZMU011</strain>
    </source>
</reference>
<accession>A0ABD0UU27</accession>
<comment type="caution">
    <text evidence="1">The sequence shown here is derived from an EMBL/GenBank/DDBJ whole genome shotgun (WGS) entry which is preliminary data.</text>
</comment>
<gene>
    <name evidence="1" type="ORF">M5K25_017403</name>
</gene>
<dbReference type="Proteomes" id="UP001552299">
    <property type="component" value="Unassembled WGS sequence"/>
</dbReference>
<protein>
    <submittedName>
        <fullName evidence="1">Uncharacterized protein</fullName>
    </submittedName>
</protein>
<sequence>MELKSPNQRKLLKLIDRLSRNVFVGNEVTIGGGEFLDVVHIILAFYLSKEELSPIKKVNALFFLTDELTKSQNPLAAKKQNRLPTPFARPVQSLHLQITEIKRTDKHKLNGSVLNYCIWTPLILVQ</sequence>
<dbReference type="AlphaFoldDB" id="A0ABD0UU27"/>
<evidence type="ECO:0000313" key="1">
    <source>
        <dbReference type="EMBL" id="KAL0913911.1"/>
    </source>
</evidence>
<keyword evidence="2" id="KW-1185">Reference proteome</keyword>
<name>A0ABD0UU27_DENTH</name>
<dbReference type="EMBL" id="JANQDX010000013">
    <property type="protein sequence ID" value="KAL0913911.1"/>
    <property type="molecule type" value="Genomic_DNA"/>
</dbReference>
<organism evidence="1 2">
    <name type="scientific">Dendrobium thyrsiflorum</name>
    <name type="common">Pinecone-like raceme dendrobium</name>
    <name type="synonym">Orchid</name>
    <dbReference type="NCBI Taxonomy" id="117978"/>
    <lineage>
        <taxon>Eukaryota</taxon>
        <taxon>Viridiplantae</taxon>
        <taxon>Streptophyta</taxon>
        <taxon>Embryophyta</taxon>
        <taxon>Tracheophyta</taxon>
        <taxon>Spermatophyta</taxon>
        <taxon>Magnoliopsida</taxon>
        <taxon>Liliopsida</taxon>
        <taxon>Asparagales</taxon>
        <taxon>Orchidaceae</taxon>
        <taxon>Epidendroideae</taxon>
        <taxon>Malaxideae</taxon>
        <taxon>Dendrobiinae</taxon>
        <taxon>Dendrobium</taxon>
    </lineage>
</organism>